<sequence length="257" mass="29018">MKRILIATLALTTILTACSDDKETVTLPNGEVAEVSDADAYLEAWKNMRAEEAEEFNVDVEEYSRKFNTEETPADIAERIENETEEVAETEVDNSERHQFEVGPSLAERRKSNPIAVASDVANEISKELSDAVNNTAIRTFEMSDVIIKVMDIERSEFAHGTLIDVEYAVENTVKERRMVPLERTIIVTNDGTQVEFDRDVSNLPEWDLVSDTKTEGTVSFYLKNVEPSEVESVDVIVPGVDFKRSDDELFTYDFSE</sequence>
<gene>
    <name evidence="2" type="ORF">JEODO184_01100</name>
</gene>
<reference evidence="2 3" key="1">
    <citation type="submission" date="2020-07" db="EMBL/GenBank/DDBJ databases">
        <authorList>
            <person name="Criscuolo A."/>
        </authorList>
    </citation>
    <scope>NUCLEOTIDE SEQUENCE [LARGE SCALE GENOMIC DNA]</scope>
    <source>
        <strain evidence="2">CIP111649</strain>
    </source>
</reference>
<evidence type="ECO:0000256" key="1">
    <source>
        <dbReference type="SAM" id="SignalP"/>
    </source>
</evidence>
<evidence type="ECO:0000313" key="2">
    <source>
        <dbReference type="EMBL" id="CAD2077029.1"/>
    </source>
</evidence>
<organism evidence="2 3">
    <name type="scientific">Jeotgalicoccus meleagridis</name>
    <dbReference type="NCBI Taxonomy" id="2759181"/>
    <lineage>
        <taxon>Bacteria</taxon>
        <taxon>Bacillati</taxon>
        <taxon>Bacillota</taxon>
        <taxon>Bacilli</taxon>
        <taxon>Bacillales</taxon>
        <taxon>Staphylococcaceae</taxon>
        <taxon>Jeotgalicoccus</taxon>
    </lineage>
</organism>
<comment type="caution">
    <text evidence="2">The sequence shown here is derived from an EMBL/GenBank/DDBJ whole genome shotgun (WGS) entry which is preliminary data.</text>
</comment>
<protein>
    <recommendedName>
        <fullName evidence="4">DUF4352 domain-containing protein</fullName>
    </recommendedName>
</protein>
<dbReference type="RefSeq" id="WP_185125626.1">
    <property type="nucleotide sequence ID" value="NZ_CAJEWD010000007.1"/>
</dbReference>
<keyword evidence="3" id="KW-1185">Reference proteome</keyword>
<name>A0A6V7RGH5_9STAP</name>
<dbReference type="Proteomes" id="UP000589351">
    <property type="component" value="Unassembled WGS sequence"/>
</dbReference>
<keyword evidence="1" id="KW-0732">Signal</keyword>
<accession>A0A6V7RGH5</accession>
<proteinExistence type="predicted"/>
<evidence type="ECO:0008006" key="4">
    <source>
        <dbReference type="Google" id="ProtNLM"/>
    </source>
</evidence>
<dbReference type="AlphaFoldDB" id="A0A6V7RGH5"/>
<feature type="chain" id="PRO_5027855707" description="DUF4352 domain-containing protein" evidence="1">
    <location>
        <begin position="20"/>
        <end position="257"/>
    </location>
</feature>
<dbReference type="PROSITE" id="PS51257">
    <property type="entry name" value="PROKAR_LIPOPROTEIN"/>
    <property type="match status" value="1"/>
</dbReference>
<feature type="signal peptide" evidence="1">
    <location>
        <begin position="1"/>
        <end position="19"/>
    </location>
</feature>
<dbReference type="EMBL" id="CAJEWD010000007">
    <property type="protein sequence ID" value="CAD2077029.1"/>
    <property type="molecule type" value="Genomic_DNA"/>
</dbReference>
<evidence type="ECO:0000313" key="3">
    <source>
        <dbReference type="Proteomes" id="UP000589351"/>
    </source>
</evidence>